<keyword evidence="2" id="KW-1185">Reference proteome</keyword>
<dbReference type="PANTHER" id="PTHR32387">
    <property type="entry name" value="WU:FJ29H11"/>
    <property type="match status" value="1"/>
</dbReference>
<sequence>MASAQEAEEIIQSLSGHSTLLGKHVEKCAKRLLFELLRYTNGKTFTTAKAEEDSPFVTFKVYPDRIVSDCNSDNLTKEDLQAICRATNKANFKTIVAATKRTCIQSGNFSFEFQHNPADHDNGDMRPVWVTSVDTVPENVTRITLNLHDQGNKKEIQKLREVIASQFESLQKESILFLDDMEFMKIEYFDNDGKIRQSRHFQKEIMDEHRVSVKVTTVDSNEKHMDAQLYHVAELDYNDETKLILAFPLTDDKRAKKLFNLIPLGTSPLGFHIHADVDIEDDIYSTTTKPFDNLGLQEDVSSVFLEAILQFCEHPTLRYHWPLFLRPGATEQAPFWPDLDTEIRNWISRNPVFISRHVKHWRLISHLAAPGPDAQDDSGNPLLDDKINDPFLSSNYPPGVAGILKNYGLAALTDAQCVELLEMHFITPGLSQPKGWHSALARLLPKLLANDEYSDRIKSLPLLQIKDGSMVSAATKPVYFPTTKGIDIALGLPGRVMNESLKHGVYSKALYEQLGVVEVPVTRMREVIFAKLSSSKSPSLDDIKSYLGYLYLTHQPFSSESEQQYRAVRVLTLDMKSKNPWESIIYLPGMEHPYTPQSLLGAGMFGFSDPVDFLHPDILRYTPKHDQVLHLSWKTWLCTCLGIRPRLSLIRQKALPEQESDNYGSSTTSNTNLLSEHCTYVLRNRPDRFLGLIQHLWDFEKPQIAENKALVSEIQGLPAKGLCGLDRSVALRNTCVPLQELKDIVARYMEYPDKFPFLKLQGDKYEGLCITTKWSFLTKHFGVRQKNDLDFLLQILDSIKHSCKKLSSPQMKKVFELYSAIKTRFQICPTDEKQRALKGFEDSGILYVDSKGEIWTDTSRCLWNAPSDMISRYSLKKFYEERVFDKKTMQDLSHLFCVILRIRDASMENLVEELCFLRDNGCNDVARVENIYNYLHKEIKVSTEIRTAFGDKRVILVQDDDGSMWLSVKECFWSEAEVTPMQCSLKTWYPGLKQFFVNKLGVKISAYDKLVYSTPTDVKQVKKIMLSFMDEAGFFHEFEEEPLGTAKIFPVRRPTAKGQPPSPVELCSLDTDFCIGDRDYLRKSLQSSIKMLSFDVTEVRRLQPLFRWLSIEDRCLSIRVVETMNVVPSCILKEWDLSDKAYHIARVAETFNCYGSCEDAFSLYQQLRTTKIAKVDCISTDLIIVQDDETFQARASQKALVSISPDCDDNLTIYVDYNDNNSKQLCFFSVLPRKLQQWLTQDESHVYMDASFEITNALTLIFASDAANMDEILEDQGISQVSFENQDIIESKLNGEAHQPLAKEDKPVVLAIRERQC</sequence>
<dbReference type="PANTHER" id="PTHR32387:SF0">
    <property type="entry name" value="PROTEIN NO VEIN"/>
    <property type="match status" value="1"/>
</dbReference>
<dbReference type="STRING" id="56646.A0A2L2T7F9"/>
<name>A0A2L2T7F9_9HYPO</name>
<dbReference type="EMBL" id="LN649229">
    <property type="protein sequence ID" value="CEI63753.1"/>
    <property type="molecule type" value="Genomic_DNA"/>
</dbReference>
<proteinExistence type="predicted"/>
<dbReference type="OrthoDB" id="1262810at2759"/>
<accession>A0A2L2T7F9</accession>
<dbReference type="InterPro" id="IPR052957">
    <property type="entry name" value="Auxin_embryo_med"/>
</dbReference>
<reference evidence="2" key="1">
    <citation type="submission" date="2014-10" db="EMBL/GenBank/DDBJ databases">
        <authorList>
            <person name="King R."/>
        </authorList>
    </citation>
    <scope>NUCLEOTIDE SEQUENCE [LARGE SCALE GENOMIC DNA]</scope>
    <source>
        <strain evidence="2">A3/5</strain>
    </source>
</reference>
<evidence type="ECO:0000313" key="2">
    <source>
        <dbReference type="Proteomes" id="UP000245910"/>
    </source>
</evidence>
<organism evidence="1 2">
    <name type="scientific">Fusarium venenatum</name>
    <dbReference type="NCBI Taxonomy" id="56646"/>
    <lineage>
        <taxon>Eukaryota</taxon>
        <taxon>Fungi</taxon>
        <taxon>Dikarya</taxon>
        <taxon>Ascomycota</taxon>
        <taxon>Pezizomycotina</taxon>
        <taxon>Sordariomycetes</taxon>
        <taxon>Hypocreomycetidae</taxon>
        <taxon>Hypocreales</taxon>
        <taxon>Nectriaceae</taxon>
        <taxon>Fusarium</taxon>
    </lineage>
</organism>
<evidence type="ECO:0000313" key="1">
    <source>
        <dbReference type="EMBL" id="CEI63753.1"/>
    </source>
</evidence>
<protein>
    <submittedName>
        <fullName evidence="1">Uncharacterized protein</fullName>
    </submittedName>
</protein>
<dbReference type="Proteomes" id="UP000245910">
    <property type="component" value="Chromosome I"/>
</dbReference>